<sequence>MKKLLLLCLVCAAYTTHAQYVSLQPKEVDRLRKLLKTDTLAQQQYAPLKAAAEAAFLQAPGPIDTIHTEGRLQGDPQKAASWKSFEDLKKMLGLALQYRLTKATRYKEKAIEYLLAWATVNKANGDPIDDTNLDPAVEAYDLLKTEIPADKNQVIVAWLESTASEEIRKATLRHALNHNNWHSHRIKEVGEIGFAIGNQAFQQYAIDGMKDQVEHNLLPDGSGIDFAERDALHYQLYNLEPLIKLAVIIRRATGQDLYHYVGENKASIANCVNWTVPFITGEKQHPEYVNSKVEFDRKRAANKESAFKIGAPFNPQPSIYMLTLAEYFDPGLHKVTTTLKPEIENGIGFINVLNTVRRSTQ</sequence>
<evidence type="ECO:0000256" key="2">
    <source>
        <dbReference type="ARBA" id="ARBA00023239"/>
    </source>
</evidence>
<dbReference type="SUPFAM" id="SSF48230">
    <property type="entry name" value="Chondroitin AC/alginate lyase"/>
    <property type="match status" value="1"/>
</dbReference>
<dbReference type="InterPro" id="IPR008929">
    <property type="entry name" value="Chondroitin_lyas"/>
</dbReference>
<keyword evidence="1 3" id="KW-0732">Signal</keyword>
<dbReference type="RefSeq" id="WP_108687936.1">
    <property type="nucleotide sequence ID" value="NZ_QCYK01000002.1"/>
</dbReference>
<dbReference type="OrthoDB" id="1043373at2"/>
<feature type="chain" id="PRO_5015725404" evidence="3">
    <location>
        <begin position="19"/>
        <end position="361"/>
    </location>
</feature>
<keyword evidence="2 5" id="KW-0456">Lyase</keyword>
<organism evidence="5 6">
    <name type="scientific">Chitinophaga parva</name>
    <dbReference type="NCBI Taxonomy" id="2169414"/>
    <lineage>
        <taxon>Bacteria</taxon>
        <taxon>Pseudomonadati</taxon>
        <taxon>Bacteroidota</taxon>
        <taxon>Chitinophagia</taxon>
        <taxon>Chitinophagales</taxon>
        <taxon>Chitinophagaceae</taxon>
        <taxon>Chitinophaga</taxon>
    </lineage>
</organism>
<dbReference type="Gene3D" id="1.50.10.100">
    <property type="entry name" value="Chondroitin AC/alginate lyase"/>
    <property type="match status" value="1"/>
</dbReference>
<name>A0A2T7BII5_9BACT</name>
<protein>
    <submittedName>
        <fullName evidence="5">Alginate lyase</fullName>
    </submittedName>
</protein>
<evidence type="ECO:0000259" key="4">
    <source>
        <dbReference type="Pfam" id="PF05426"/>
    </source>
</evidence>
<accession>A0A2T7BII5</accession>
<proteinExistence type="predicted"/>
<comment type="caution">
    <text evidence="5">The sequence shown here is derived from an EMBL/GenBank/DDBJ whole genome shotgun (WGS) entry which is preliminary data.</text>
</comment>
<dbReference type="Proteomes" id="UP000244450">
    <property type="component" value="Unassembled WGS sequence"/>
</dbReference>
<feature type="domain" description="Alginate lyase" evidence="4">
    <location>
        <begin position="39"/>
        <end position="284"/>
    </location>
</feature>
<keyword evidence="6" id="KW-1185">Reference proteome</keyword>
<dbReference type="Pfam" id="PF05426">
    <property type="entry name" value="Alginate_lyase"/>
    <property type="match status" value="1"/>
</dbReference>
<evidence type="ECO:0000256" key="1">
    <source>
        <dbReference type="ARBA" id="ARBA00022729"/>
    </source>
</evidence>
<dbReference type="AlphaFoldDB" id="A0A2T7BII5"/>
<reference evidence="5 6" key="1">
    <citation type="submission" date="2018-04" db="EMBL/GenBank/DDBJ databases">
        <title>Chitinophaga fuyangensis sp. nov., isolated from soil in a chemical factory.</title>
        <authorList>
            <person name="Chen K."/>
        </authorList>
    </citation>
    <scope>NUCLEOTIDE SEQUENCE [LARGE SCALE GENOMIC DNA]</scope>
    <source>
        <strain evidence="5 6">LY-1</strain>
    </source>
</reference>
<evidence type="ECO:0000313" key="5">
    <source>
        <dbReference type="EMBL" id="PUZ26099.1"/>
    </source>
</evidence>
<feature type="signal peptide" evidence="3">
    <location>
        <begin position="1"/>
        <end position="18"/>
    </location>
</feature>
<evidence type="ECO:0000313" key="6">
    <source>
        <dbReference type="Proteomes" id="UP000244450"/>
    </source>
</evidence>
<dbReference type="InterPro" id="IPR008397">
    <property type="entry name" value="Alginate_lyase_dom"/>
</dbReference>
<dbReference type="GO" id="GO:0042597">
    <property type="term" value="C:periplasmic space"/>
    <property type="evidence" value="ECO:0007669"/>
    <property type="project" value="InterPro"/>
</dbReference>
<dbReference type="GO" id="GO:0016829">
    <property type="term" value="F:lyase activity"/>
    <property type="evidence" value="ECO:0007669"/>
    <property type="project" value="UniProtKB-KW"/>
</dbReference>
<gene>
    <name evidence="5" type="ORF">DCC81_17820</name>
</gene>
<evidence type="ECO:0000256" key="3">
    <source>
        <dbReference type="SAM" id="SignalP"/>
    </source>
</evidence>
<dbReference type="EMBL" id="QCYK01000002">
    <property type="protein sequence ID" value="PUZ26099.1"/>
    <property type="molecule type" value="Genomic_DNA"/>
</dbReference>